<dbReference type="AlphaFoldDB" id="A0A4Y2B631"/>
<name>A0A4Y2B631_ARAVE</name>
<dbReference type="InterPro" id="IPR043128">
    <property type="entry name" value="Rev_trsase/Diguanyl_cyclase"/>
</dbReference>
<keyword evidence="4" id="KW-1185">Reference proteome</keyword>
<dbReference type="PANTHER" id="PTHR33064">
    <property type="entry name" value="POL PROTEIN"/>
    <property type="match status" value="1"/>
</dbReference>
<proteinExistence type="predicted"/>
<dbReference type="PANTHER" id="PTHR33064:SF37">
    <property type="entry name" value="RIBONUCLEASE H"/>
    <property type="match status" value="1"/>
</dbReference>
<dbReference type="EMBL" id="BGPR01000053">
    <property type="protein sequence ID" value="GBL87483.1"/>
    <property type="molecule type" value="Genomic_DNA"/>
</dbReference>
<dbReference type="Pfam" id="PF00078">
    <property type="entry name" value="RVT_1"/>
    <property type="match status" value="1"/>
</dbReference>
<comment type="caution">
    <text evidence="3">The sequence shown here is derived from an EMBL/GenBank/DDBJ whole genome shotgun (WGS) entry which is preliminary data.</text>
</comment>
<dbReference type="PROSITE" id="PS50878">
    <property type="entry name" value="RT_POL"/>
    <property type="match status" value="1"/>
</dbReference>
<organism evidence="3 4">
    <name type="scientific">Araneus ventricosus</name>
    <name type="common">Orbweaver spider</name>
    <name type="synonym">Epeira ventricosa</name>
    <dbReference type="NCBI Taxonomy" id="182803"/>
    <lineage>
        <taxon>Eukaryota</taxon>
        <taxon>Metazoa</taxon>
        <taxon>Ecdysozoa</taxon>
        <taxon>Arthropoda</taxon>
        <taxon>Chelicerata</taxon>
        <taxon>Arachnida</taxon>
        <taxon>Araneae</taxon>
        <taxon>Araneomorphae</taxon>
        <taxon>Entelegynae</taxon>
        <taxon>Araneoidea</taxon>
        <taxon>Araneidae</taxon>
        <taxon>Araneus</taxon>
    </lineage>
</organism>
<feature type="coiled-coil region" evidence="1">
    <location>
        <begin position="208"/>
        <end position="236"/>
    </location>
</feature>
<accession>A0A4Y2B631</accession>
<evidence type="ECO:0000256" key="1">
    <source>
        <dbReference type="SAM" id="Coils"/>
    </source>
</evidence>
<keyword evidence="1" id="KW-0175">Coiled coil</keyword>
<evidence type="ECO:0000313" key="3">
    <source>
        <dbReference type="EMBL" id="GBL87483.1"/>
    </source>
</evidence>
<dbReference type="InterPro" id="IPR000477">
    <property type="entry name" value="RT_dom"/>
</dbReference>
<sequence length="249" mass="29298">MDRYPLPILDGVIDSLENSKVFTTLYLKNGFFHQPIDPERTKYTAFVVPNAQYEFLKAPFGLFVPPNFFKIFIIHTFIDIWADKTLLFYMDGIIISSQDESENLKKLKRVLRIASENGIKLNFENSSFLHRKIEFLGYTIQNGTIRPSPSETAAVQNFPIPTTIKKRTCCTENPQQYKTQSNSENPFELLTSVSMKRKEETQILRILEEKYQRSFQEQREQMKEQAKENIRKIQEKNYHTFNRETKTTT</sequence>
<dbReference type="Gene3D" id="3.30.70.270">
    <property type="match status" value="1"/>
</dbReference>
<dbReference type="InterPro" id="IPR051320">
    <property type="entry name" value="Viral_Replic_Matur_Polypro"/>
</dbReference>
<dbReference type="CDD" id="cd01647">
    <property type="entry name" value="RT_LTR"/>
    <property type="match status" value="1"/>
</dbReference>
<dbReference type="OrthoDB" id="420169at2759"/>
<dbReference type="Gene3D" id="3.10.10.10">
    <property type="entry name" value="HIV Type 1 Reverse Transcriptase, subunit A, domain 1"/>
    <property type="match status" value="1"/>
</dbReference>
<reference evidence="3 4" key="1">
    <citation type="journal article" date="2019" name="Sci. Rep.">
        <title>Orb-weaving spider Araneus ventricosus genome elucidates the spidroin gene catalogue.</title>
        <authorList>
            <person name="Kono N."/>
            <person name="Nakamura H."/>
            <person name="Ohtoshi R."/>
            <person name="Moran D.A.P."/>
            <person name="Shinohara A."/>
            <person name="Yoshida Y."/>
            <person name="Fujiwara M."/>
            <person name="Mori M."/>
            <person name="Tomita M."/>
            <person name="Arakawa K."/>
        </authorList>
    </citation>
    <scope>NUCLEOTIDE SEQUENCE [LARGE SCALE GENOMIC DNA]</scope>
</reference>
<dbReference type="InterPro" id="IPR043502">
    <property type="entry name" value="DNA/RNA_pol_sf"/>
</dbReference>
<dbReference type="GO" id="GO:0071897">
    <property type="term" value="P:DNA biosynthetic process"/>
    <property type="evidence" value="ECO:0007669"/>
    <property type="project" value="UniProtKB-ARBA"/>
</dbReference>
<evidence type="ECO:0000313" key="4">
    <source>
        <dbReference type="Proteomes" id="UP000499080"/>
    </source>
</evidence>
<dbReference type="Proteomes" id="UP000499080">
    <property type="component" value="Unassembled WGS sequence"/>
</dbReference>
<gene>
    <name evidence="3" type="primary">TY3B-G_98</name>
    <name evidence="3" type="ORF">AVEN_118408_1</name>
</gene>
<evidence type="ECO:0000259" key="2">
    <source>
        <dbReference type="PROSITE" id="PS50878"/>
    </source>
</evidence>
<feature type="domain" description="Reverse transcriptase" evidence="2">
    <location>
        <begin position="1"/>
        <end position="140"/>
    </location>
</feature>
<protein>
    <submittedName>
        <fullName evidence="3">Transposon Ty3-G Gag-Pol polyprotein</fullName>
    </submittedName>
</protein>
<dbReference type="SUPFAM" id="SSF56672">
    <property type="entry name" value="DNA/RNA polymerases"/>
    <property type="match status" value="1"/>
</dbReference>